<gene>
    <name evidence="3" type="ORF">TBRA_LOCUS12622</name>
</gene>
<protein>
    <submittedName>
        <fullName evidence="3">Uncharacterized protein</fullName>
    </submittedName>
</protein>
<feature type="compositionally biased region" description="Basic and acidic residues" evidence="1">
    <location>
        <begin position="313"/>
        <end position="322"/>
    </location>
</feature>
<feature type="compositionally biased region" description="Basic and acidic residues" evidence="1">
    <location>
        <begin position="42"/>
        <end position="58"/>
    </location>
</feature>
<dbReference type="AlphaFoldDB" id="A0A6H5IU11"/>
<feature type="compositionally biased region" description="Polar residues" evidence="1">
    <location>
        <begin position="31"/>
        <end position="40"/>
    </location>
</feature>
<feature type="compositionally biased region" description="Polar residues" evidence="1">
    <location>
        <begin position="64"/>
        <end position="73"/>
    </location>
</feature>
<evidence type="ECO:0000313" key="4">
    <source>
        <dbReference type="Proteomes" id="UP000479190"/>
    </source>
</evidence>
<accession>A0A6H5IU11</accession>
<feature type="region of interest" description="Disordered" evidence="1">
    <location>
        <begin position="754"/>
        <end position="810"/>
    </location>
</feature>
<feature type="region of interest" description="Disordered" evidence="1">
    <location>
        <begin position="31"/>
        <end position="86"/>
    </location>
</feature>
<dbReference type="OrthoDB" id="7678820at2759"/>
<dbReference type="Proteomes" id="UP000479190">
    <property type="component" value="Unassembled WGS sequence"/>
</dbReference>
<keyword evidence="2" id="KW-0472">Membrane</keyword>
<name>A0A6H5IU11_9HYME</name>
<keyword evidence="2" id="KW-1133">Transmembrane helix</keyword>
<evidence type="ECO:0000313" key="3">
    <source>
        <dbReference type="EMBL" id="CAB0040931.1"/>
    </source>
</evidence>
<feature type="transmembrane region" description="Helical" evidence="2">
    <location>
        <begin position="201"/>
        <end position="219"/>
    </location>
</feature>
<feature type="compositionally biased region" description="Low complexity" evidence="1">
    <location>
        <begin position="771"/>
        <end position="783"/>
    </location>
</feature>
<reference evidence="3 4" key="1">
    <citation type="submission" date="2020-02" db="EMBL/GenBank/DDBJ databases">
        <authorList>
            <person name="Ferguson B K."/>
        </authorList>
    </citation>
    <scope>NUCLEOTIDE SEQUENCE [LARGE SCALE GENOMIC DNA]</scope>
</reference>
<evidence type="ECO:0000256" key="2">
    <source>
        <dbReference type="SAM" id="Phobius"/>
    </source>
</evidence>
<dbReference type="EMBL" id="CADCXV010001072">
    <property type="protein sequence ID" value="CAB0040931.1"/>
    <property type="molecule type" value="Genomic_DNA"/>
</dbReference>
<organism evidence="3 4">
    <name type="scientific">Trichogramma brassicae</name>
    <dbReference type="NCBI Taxonomy" id="86971"/>
    <lineage>
        <taxon>Eukaryota</taxon>
        <taxon>Metazoa</taxon>
        <taxon>Ecdysozoa</taxon>
        <taxon>Arthropoda</taxon>
        <taxon>Hexapoda</taxon>
        <taxon>Insecta</taxon>
        <taxon>Pterygota</taxon>
        <taxon>Neoptera</taxon>
        <taxon>Endopterygota</taxon>
        <taxon>Hymenoptera</taxon>
        <taxon>Apocrita</taxon>
        <taxon>Proctotrupomorpha</taxon>
        <taxon>Chalcidoidea</taxon>
        <taxon>Trichogrammatidae</taxon>
        <taxon>Trichogramma</taxon>
    </lineage>
</organism>
<proteinExistence type="predicted"/>
<evidence type="ECO:0000256" key="1">
    <source>
        <dbReference type="SAM" id="MobiDB-lite"/>
    </source>
</evidence>
<feature type="compositionally biased region" description="Basic and acidic residues" evidence="1">
    <location>
        <begin position="329"/>
        <end position="347"/>
    </location>
</feature>
<sequence length="810" mass="92420">MFYTLYEKQVYDDQEIALFIQGINTMELRNVSSPPATQATPLEDKTTEKDEIVPRTSEDDPEPKQTTVSYTETENPDDLELRTNGTPDYSEPYMSHMNADKNTRVNVSEQDAVSERYTLTQLFIILSTREKREAFQLSHFRVVQKMREALLTSRRIASGERRLALNSISDLSTNTEPSEVEVPVDLNWTNRSDKKCRGSKVLVLVGVVLLLGLTLVTLFKVQNLIYSTSYINWRVQELESAINDSSDDVKLIKYRLSMEEKDDEMASIRAARAEPLIASAKGPNSQFDANDLKLSESQNQKHKLTANLVPESDEPKKEENTESKAIQTEAKDSKEVDDLNDARDHPNPSDSDDWIKPLVESFDIFGNQPIEDGLINNVLMKLLMPEKDFEVVELNKMQDSENSAQEPEAPRISIFPLMRKFGGRSEKSDQLTRTEMDLLKAFGPPSGNFRVFHLNEKSEPKSLAQIQDEIIPKLLNFKPSTPEIMEHTLKSLFGSQKFSRLFGKPEQANQAPKLNGRLFNDKLEQQQNSAEEDMPKITIQSIKLKLLPLPAQEDFSQRREPMNMNNFEVIRLNESPEPSQDVEAPRAPMPIPMGFRPFHQIPLHDILMKTIIPLDAKNVEFVNLNEKSENLQPIQMNQEQQPMLRPSPIRPAQNPQDDMGMYPPEQRFNPIRIPFEDIIGKALMPPSRNAESQFHIEQQEQQNPVVKVQNARMKPLPFPLPIPDALMKSMLPNEHFGRGHLVPSVLRPVAPEDMAQAEQPQMLPEEHESEQAQAPQEQTPAPEEAQKNSMRSTKLNPIADESTWDRTMQY</sequence>
<feature type="region of interest" description="Disordered" evidence="1">
    <location>
        <begin position="305"/>
        <end position="354"/>
    </location>
</feature>
<keyword evidence="2" id="KW-0812">Transmembrane</keyword>
<keyword evidence="4" id="KW-1185">Reference proteome</keyword>